<dbReference type="AlphaFoldDB" id="A0A947DCQ2"/>
<dbReference type="Proteomes" id="UP000766595">
    <property type="component" value="Unassembled WGS sequence"/>
</dbReference>
<sequence length="97" mass="11005">MGDDLRRLIRQRNLEGRSAVHHRMPRLFAAPTLARADRRYEISENPGIADALPIARSMTPIGSNSTTTTWKRNTRQRSHTIAAQPAPAIDDFPNRFK</sequence>
<protein>
    <submittedName>
        <fullName evidence="2">Uncharacterized protein</fullName>
    </submittedName>
</protein>
<keyword evidence="3" id="KW-1185">Reference proteome</keyword>
<name>A0A947DCQ2_9HYPH</name>
<organism evidence="2 3">
    <name type="scientific">Prosthecodimorpha staleyi</name>
    <dbReference type="NCBI Taxonomy" id="2840188"/>
    <lineage>
        <taxon>Bacteria</taxon>
        <taxon>Pseudomonadati</taxon>
        <taxon>Pseudomonadota</taxon>
        <taxon>Alphaproteobacteria</taxon>
        <taxon>Hyphomicrobiales</taxon>
        <taxon>Ancalomicrobiaceae</taxon>
        <taxon>Prosthecodimorpha</taxon>
    </lineage>
</organism>
<reference evidence="2 3" key="1">
    <citation type="submission" date="2021-06" db="EMBL/GenBank/DDBJ databases">
        <authorList>
            <person name="Grouzdev D.S."/>
            <person name="Koziaeva V."/>
        </authorList>
    </citation>
    <scope>NUCLEOTIDE SEQUENCE [LARGE SCALE GENOMIC DNA]</scope>
    <source>
        <strain evidence="2 3">22</strain>
    </source>
</reference>
<evidence type="ECO:0000313" key="3">
    <source>
        <dbReference type="Proteomes" id="UP000766595"/>
    </source>
</evidence>
<evidence type="ECO:0000256" key="1">
    <source>
        <dbReference type="SAM" id="MobiDB-lite"/>
    </source>
</evidence>
<accession>A0A947DCQ2</accession>
<comment type="caution">
    <text evidence="2">The sequence shown here is derived from an EMBL/GenBank/DDBJ whole genome shotgun (WGS) entry which is preliminary data.</text>
</comment>
<dbReference type="EMBL" id="JAHHZF010000013">
    <property type="protein sequence ID" value="MBT9292514.1"/>
    <property type="molecule type" value="Genomic_DNA"/>
</dbReference>
<dbReference type="RefSeq" id="WP_261971019.1">
    <property type="nucleotide sequence ID" value="NZ_JAHHZF010000013.1"/>
</dbReference>
<evidence type="ECO:0000313" key="2">
    <source>
        <dbReference type="EMBL" id="MBT9292514.1"/>
    </source>
</evidence>
<feature type="compositionally biased region" description="Polar residues" evidence="1">
    <location>
        <begin position="60"/>
        <end position="71"/>
    </location>
</feature>
<proteinExistence type="predicted"/>
<gene>
    <name evidence="2" type="ORF">KL771_23840</name>
</gene>
<feature type="region of interest" description="Disordered" evidence="1">
    <location>
        <begin position="59"/>
        <end position="97"/>
    </location>
</feature>